<feature type="domain" description="DUF4399" evidence="2">
    <location>
        <begin position="55"/>
        <end position="146"/>
    </location>
</feature>
<feature type="signal peptide" evidence="1">
    <location>
        <begin position="1"/>
        <end position="23"/>
    </location>
</feature>
<evidence type="ECO:0000313" key="3">
    <source>
        <dbReference type="EMBL" id="VVN95976.1"/>
    </source>
</evidence>
<protein>
    <recommendedName>
        <fullName evidence="2">DUF4399 domain-containing protein</fullName>
    </recommendedName>
</protein>
<proteinExistence type="predicted"/>
<reference evidence="3 4" key="1">
    <citation type="submission" date="2019-09" db="EMBL/GenBank/DDBJ databases">
        <authorList>
            <person name="Chandra G."/>
            <person name="Truman W A."/>
        </authorList>
    </citation>
    <scope>NUCLEOTIDE SEQUENCE [LARGE SCALE GENOMIC DNA]</scope>
    <source>
        <strain evidence="3">PS691</strain>
    </source>
</reference>
<dbReference type="AlphaFoldDB" id="A0A5E7BV60"/>
<feature type="chain" id="PRO_5023108600" description="DUF4399 domain-containing protein" evidence="1">
    <location>
        <begin position="24"/>
        <end position="146"/>
    </location>
</feature>
<dbReference type="EMBL" id="CABVHQ010000018">
    <property type="protein sequence ID" value="VVN95976.1"/>
    <property type="molecule type" value="Genomic_DNA"/>
</dbReference>
<organism evidence="3 4">
    <name type="scientific">Pseudomonas fluorescens</name>
    <dbReference type="NCBI Taxonomy" id="294"/>
    <lineage>
        <taxon>Bacteria</taxon>
        <taxon>Pseudomonadati</taxon>
        <taxon>Pseudomonadota</taxon>
        <taxon>Gammaproteobacteria</taxon>
        <taxon>Pseudomonadales</taxon>
        <taxon>Pseudomonadaceae</taxon>
        <taxon>Pseudomonas</taxon>
    </lineage>
</organism>
<keyword evidence="1" id="KW-0732">Signal</keyword>
<accession>A0A5E7BV60</accession>
<dbReference type="Pfam" id="PF14347">
    <property type="entry name" value="DUF4399"/>
    <property type="match status" value="1"/>
</dbReference>
<sequence length="146" mass="15510" precursor="true">MKTLMSRAAFASLMLGASMLVNAADGIPRSPTPKGAEVFIVSPEDGATVGQTFKVKFGVKDIALAPAGDQTKNTGHHHLLIDVDKLPAETAPIPMDANHMHFGKAQTEAEVKLAPGKHTLQLELGDKNHVPFDPPIVSKKITVTVK</sequence>
<evidence type="ECO:0000259" key="2">
    <source>
        <dbReference type="Pfam" id="PF14347"/>
    </source>
</evidence>
<dbReference type="OrthoDB" id="531568at2"/>
<dbReference type="RefSeq" id="WP_150642256.1">
    <property type="nucleotide sequence ID" value="NZ_CABVHQ010000018.1"/>
</dbReference>
<evidence type="ECO:0000313" key="4">
    <source>
        <dbReference type="Proteomes" id="UP000337909"/>
    </source>
</evidence>
<dbReference type="InterPro" id="IPR025512">
    <property type="entry name" value="DUF4399"/>
</dbReference>
<name>A0A5E7BV60_PSEFL</name>
<gene>
    <name evidence="3" type="ORF">PS691_02242</name>
</gene>
<evidence type="ECO:0000256" key="1">
    <source>
        <dbReference type="SAM" id="SignalP"/>
    </source>
</evidence>
<dbReference type="Proteomes" id="UP000337909">
    <property type="component" value="Unassembled WGS sequence"/>
</dbReference>